<keyword evidence="2" id="KW-0472">Membrane</keyword>
<keyword evidence="2" id="KW-0812">Transmembrane</keyword>
<evidence type="ECO:0000313" key="3">
    <source>
        <dbReference type="EMBL" id="KAK4017172.1"/>
    </source>
</evidence>
<organism evidence="3 4">
    <name type="scientific">Daphnia magna</name>
    <dbReference type="NCBI Taxonomy" id="35525"/>
    <lineage>
        <taxon>Eukaryota</taxon>
        <taxon>Metazoa</taxon>
        <taxon>Ecdysozoa</taxon>
        <taxon>Arthropoda</taxon>
        <taxon>Crustacea</taxon>
        <taxon>Branchiopoda</taxon>
        <taxon>Diplostraca</taxon>
        <taxon>Cladocera</taxon>
        <taxon>Anomopoda</taxon>
        <taxon>Daphniidae</taxon>
        <taxon>Daphnia</taxon>
    </lineage>
</organism>
<evidence type="ECO:0000256" key="2">
    <source>
        <dbReference type="SAM" id="Phobius"/>
    </source>
</evidence>
<sequence length="62" mass="6890">MDQNKTLNRVLITSFGVPVLHVLVVVLTNGIRTGTNEFISNQKKAGKTPAEHKDHDGREHKV</sequence>
<accession>A0ABQ9ZW97</accession>
<gene>
    <name evidence="3" type="ORF">OUZ56_032123</name>
</gene>
<feature type="compositionally biased region" description="Basic and acidic residues" evidence="1">
    <location>
        <begin position="49"/>
        <end position="62"/>
    </location>
</feature>
<evidence type="ECO:0000313" key="4">
    <source>
        <dbReference type="Proteomes" id="UP001234178"/>
    </source>
</evidence>
<proteinExistence type="predicted"/>
<keyword evidence="2" id="KW-1133">Transmembrane helix</keyword>
<protein>
    <submittedName>
        <fullName evidence="3">Uncharacterized protein</fullName>
    </submittedName>
</protein>
<comment type="caution">
    <text evidence="3">The sequence shown here is derived from an EMBL/GenBank/DDBJ whole genome shotgun (WGS) entry which is preliminary data.</text>
</comment>
<feature type="transmembrane region" description="Helical" evidence="2">
    <location>
        <begin position="12"/>
        <end position="31"/>
    </location>
</feature>
<reference evidence="3 4" key="1">
    <citation type="journal article" date="2023" name="Nucleic Acids Res.">
        <title>The hologenome of Daphnia magna reveals possible DNA methylation and microbiome-mediated evolution of the host genome.</title>
        <authorList>
            <person name="Chaturvedi A."/>
            <person name="Li X."/>
            <person name="Dhandapani V."/>
            <person name="Marshall H."/>
            <person name="Kissane S."/>
            <person name="Cuenca-Cambronero M."/>
            <person name="Asole G."/>
            <person name="Calvet F."/>
            <person name="Ruiz-Romero M."/>
            <person name="Marangio P."/>
            <person name="Guigo R."/>
            <person name="Rago D."/>
            <person name="Mirbahai L."/>
            <person name="Eastwood N."/>
            <person name="Colbourne J.K."/>
            <person name="Zhou J."/>
            <person name="Mallon E."/>
            <person name="Orsini L."/>
        </authorList>
    </citation>
    <scope>NUCLEOTIDE SEQUENCE [LARGE SCALE GENOMIC DNA]</scope>
    <source>
        <strain evidence="3">LRV0_1</strain>
    </source>
</reference>
<keyword evidence="4" id="KW-1185">Reference proteome</keyword>
<dbReference type="Proteomes" id="UP001234178">
    <property type="component" value="Unassembled WGS sequence"/>
</dbReference>
<evidence type="ECO:0000256" key="1">
    <source>
        <dbReference type="SAM" id="MobiDB-lite"/>
    </source>
</evidence>
<dbReference type="EMBL" id="JAOYFB010000005">
    <property type="protein sequence ID" value="KAK4017172.1"/>
    <property type="molecule type" value="Genomic_DNA"/>
</dbReference>
<name>A0ABQ9ZW97_9CRUS</name>
<feature type="region of interest" description="Disordered" evidence="1">
    <location>
        <begin position="36"/>
        <end position="62"/>
    </location>
</feature>